<evidence type="ECO:0000259" key="4">
    <source>
        <dbReference type="Pfam" id="PF25954"/>
    </source>
</evidence>
<sequence length="398" mass="41648">MRSKTNKILILASAMLAASVFPALSEEAAKPATQKTEQSFPAIRVTAAKVRNLTDRIIVTGSIEAVEEVYVQPQIDGMRIETLAADVGDKVTAGQVVATLSRDTLLLQKSQLEANRAKALAMGAQLEAQLAEVKANADESKRQATRAETLAAKGTIATSQAEQLRAAATAAEARIKSSEQALAANKADVNVVDAQIRDIDLKLSRAEVKTPVSGVISARNARIGAIAAGAGQPLFTVIRDDAVELKADIPEGDLLRLAPGQSASIALAGGAVKIVGKVRSIDPTVDATTRLGKVNIAVDDADKARVGMYASAEIVISKRDVLSLPLTAVTTEKGQPVVRKVIDGKVTMAPVTTGVQDGDFIEIAEGLKAEDMVVEKAGAFVRDGDRVTPVSDEKTASN</sequence>
<reference evidence="6" key="2">
    <citation type="submission" date="2023-07" db="EMBL/GenBank/DDBJ databases">
        <authorList>
            <person name="Shen H."/>
        </authorList>
    </citation>
    <scope>NUCLEOTIDE SEQUENCE</scope>
    <source>
        <strain evidence="6">TNR-22</strain>
    </source>
</reference>
<name>A0ABT8YTI3_9HYPH</name>
<dbReference type="SUPFAM" id="SSF111369">
    <property type="entry name" value="HlyD-like secretion proteins"/>
    <property type="match status" value="1"/>
</dbReference>
<dbReference type="NCBIfam" id="TIGR01730">
    <property type="entry name" value="RND_mfp"/>
    <property type="match status" value="1"/>
</dbReference>
<evidence type="ECO:0000256" key="3">
    <source>
        <dbReference type="SAM" id="SignalP"/>
    </source>
</evidence>
<dbReference type="Gene3D" id="1.10.287.470">
    <property type="entry name" value="Helix hairpin bin"/>
    <property type="match status" value="1"/>
</dbReference>
<feature type="chain" id="PRO_5045959388" evidence="3">
    <location>
        <begin position="26"/>
        <end position="398"/>
    </location>
</feature>
<keyword evidence="3" id="KW-0732">Signal</keyword>
<keyword evidence="2" id="KW-0175">Coiled coil</keyword>
<feature type="domain" description="CusB-like beta-barrel" evidence="4">
    <location>
        <begin position="245"/>
        <end position="314"/>
    </location>
</feature>
<dbReference type="Gene3D" id="2.40.50.100">
    <property type="match status" value="1"/>
</dbReference>
<dbReference type="InterPro" id="IPR006143">
    <property type="entry name" value="RND_pump_MFP"/>
</dbReference>
<dbReference type="PANTHER" id="PTHR30469:SF15">
    <property type="entry name" value="HLYD FAMILY OF SECRETION PROTEINS"/>
    <property type="match status" value="1"/>
</dbReference>
<comment type="caution">
    <text evidence="6">The sequence shown here is derived from an EMBL/GenBank/DDBJ whole genome shotgun (WGS) entry which is preliminary data.</text>
</comment>
<dbReference type="RefSeq" id="WP_304379007.1">
    <property type="nucleotide sequence ID" value="NZ_JAUOZU010000027.1"/>
</dbReference>
<dbReference type="EMBL" id="JAUOZU010000027">
    <property type="protein sequence ID" value="MDO6967077.1"/>
    <property type="molecule type" value="Genomic_DNA"/>
</dbReference>
<reference evidence="6" key="1">
    <citation type="journal article" date="2015" name="Int. J. Syst. Evol. Microbiol.">
        <title>Rhizobium alvei sp. nov., isolated from a freshwater river.</title>
        <authorList>
            <person name="Sheu S.Y."/>
            <person name="Huang H.W."/>
            <person name="Young C.C."/>
            <person name="Chen W.M."/>
        </authorList>
    </citation>
    <scope>NUCLEOTIDE SEQUENCE</scope>
    <source>
        <strain evidence="6">TNR-22</strain>
    </source>
</reference>
<feature type="coiled-coil region" evidence="2">
    <location>
        <begin position="109"/>
        <end position="181"/>
    </location>
</feature>
<evidence type="ECO:0000313" key="7">
    <source>
        <dbReference type="Proteomes" id="UP001174932"/>
    </source>
</evidence>
<protein>
    <submittedName>
        <fullName evidence="6">Efflux RND transporter periplasmic adaptor subunit</fullName>
    </submittedName>
</protein>
<accession>A0ABT8YTI3</accession>
<feature type="domain" description="YknX-like C-terminal permuted SH3-like" evidence="5">
    <location>
        <begin position="321"/>
        <end position="388"/>
    </location>
</feature>
<evidence type="ECO:0000256" key="1">
    <source>
        <dbReference type="ARBA" id="ARBA00009477"/>
    </source>
</evidence>
<dbReference type="Pfam" id="PF25954">
    <property type="entry name" value="Beta-barrel_RND_2"/>
    <property type="match status" value="1"/>
</dbReference>
<organism evidence="6 7">
    <name type="scientific">Rhizobium alvei</name>
    <dbReference type="NCBI Taxonomy" id="1132659"/>
    <lineage>
        <taxon>Bacteria</taxon>
        <taxon>Pseudomonadati</taxon>
        <taxon>Pseudomonadota</taxon>
        <taxon>Alphaproteobacteria</taxon>
        <taxon>Hyphomicrobiales</taxon>
        <taxon>Rhizobiaceae</taxon>
        <taxon>Rhizobium/Agrobacterium group</taxon>
        <taxon>Rhizobium</taxon>
    </lineage>
</organism>
<evidence type="ECO:0000313" key="6">
    <source>
        <dbReference type="EMBL" id="MDO6967077.1"/>
    </source>
</evidence>
<gene>
    <name evidence="6" type="ORF">Q4481_24235</name>
</gene>
<evidence type="ECO:0000259" key="5">
    <source>
        <dbReference type="Pfam" id="PF25989"/>
    </source>
</evidence>
<keyword evidence="7" id="KW-1185">Reference proteome</keyword>
<dbReference type="Proteomes" id="UP001174932">
    <property type="component" value="Unassembled WGS sequence"/>
</dbReference>
<dbReference type="Gene3D" id="2.40.30.170">
    <property type="match status" value="1"/>
</dbReference>
<dbReference type="Pfam" id="PF25989">
    <property type="entry name" value="YknX_C"/>
    <property type="match status" value="1"/>
</dbReference>
<feature type="signal peptide" evidence="3">
    <location>
        <begin position="1"/>
        <end position="25"/>
    </location>
</feature>
<comment type="similarity">
    <text evidence="1">Belongs to the membrane fusion protein (MFP) (TC 8.A.1) family.</text>
</comment>
<dbReference type="InterPro" id="IPR058792">
    <property type="entry name" value="Beta-barrel_RND_2"/>
</dbReference>
<dbReference type="InterPro" id="IPR058637">
    <property type="entry name" value="YknX-like_C"/>
</dbReference>
<evidence type="ECO:0000256" key="2">
    <source>
        <dbReference type="SAM" id="Coils"/>
    </source>
</evidence>
<dbReference type="PANTHER" id="PTHR30469">
    <property type="entry name" value="MULTIDRUG RESISTANCE PROTEIN MDTA"/>
    <property type="match status" value="1"/>
</dbReference>
<dbReference type="Gene3D" id="2.40.420.20">
    <property type="match status" value="1"/>
</dbReference>
<proteinExistence type="inferred from homology"/>